<feature type="region of interest" description="Disordered" evidence="1">
    <location>
        <begin position="113"/>
        <end position="157"/>
    </location>
</feature>
<name>A0A0F9HE56_9ZZZZ</name>
<sequence length="191" mass="20353">MARQGTIVPGFPRSLQGAKPPAGGKFGGALLALSDIDTRLAARQKAGMEERKAVSTEKTAKAADTRNFISFMNRRLTEIGKDRKSQRDLEVPEGQLTPFPSTQELLQEFQIISGGPAPELPGRPSPEPSGQPGAAFGALMDPSRQAPSPQAAQGAAGQRLLAGGLQGAQQGNMAKYAYRRLVEWGYVKPKK</sequence>
<evidence type="ECO:0000313" key="2">
    <source>
        <dbReference type="EMBL" id="KKL80000.1"/>
    </source>
</evidence>
<proteinExistence type="predicted"/>
<feature type="compositionally biased region" description="Basic and acidic residues" evidence="1">
    <location>
        <begin position="79"/>
        <end position="90"/>
    </location>
</feature>
<gene>
    <name evidence="2" type="ORF">LCGC14_2009200</name>
</gene>
<feature type="region of interest" description="Disordered" evidence="1">
    <location>
        <begin position="79"/>
        <end position="100"/>
    </location>
</feature>
<organism evidence="2">
    <name type="scientific">marine sediment metagenome</name>
    <dbReference type="NCBI Taxonomy" id="412755"/>
    <lineage>
        <taxon>unclassified sequences</taxon>
        <taxon>metagenomes</taxon>
        <taxon>ecological metagenomes</taxon>
    </lineage>
</organism>
<accession>A0A0F9HE56</accession>
<dbReference type="AlphaFoldDB" id="A0A0F9HE56"/>
<comment type="caution">
    <text evidence="2">The sequence shown here is derived from an EMBL/GenBank/DDBJ whole genome shotgun (WGS) entry which is preliminary data.</text>
</comment>
<feature type="compositionally biased region" description="Pro residues" evidence="1">
    <location>
        <begin position="118"/>
        <end position="129"/>
    </location>
</feature>
<dbReference type="EMBL" id="LAZR01022994">
    <property type="protein sequence ID" value="KKL80000.1"/>
    <property type="molecule type" value="Genomic_DNA"/>
</dbReference>
<reference evidence="2" key="1">
    <citation type="journal article" date="2015" name="Nature">
        <title>Complex archaea that bridge the gap between prokaryotes and eukaryotes.</title>
        <authorList>
            <person name="Spang A."/>
            <person name="Saw J.H."/>
            <person name="Jorgensen S.L."/>
            <person name="Zaremba-Niedzwiedzka K."/>
            <person name="Martijn J."/>
            <person name="Lind A.E."/>
            <person name="van Eijk R."/>
            <person name="Schleper C."/>
            <person name="Guy L."/>
            <person name="Ettema T.J."/>
        </authorList>
    </citation>
    <scope>NUCLEOTIDE SEQUENCE</scope>
</reference>
<evidence type="ECO:0000256" key="1">
    <source>
        <dbReference type="SAM" id="MobiDB-lite"/>
    </source>
</evidence>
<protein>
    <submittedName>
        <fullName evidence="2">Uncharacterized protein</fullName>
    </submittedName>
</protein>